<name>A0A1F6GRC4_9PROT</name>
<evidence type="ECO:0000256" key="10">
    <source>
        <dbReference type="HAMAP-Rule" id="MF_02078"/>
    </source>
</evidence>
<evidence type="ECO:0000256" key="5">
    <source>
        <dbReference type="ARBA" id="ARBA00022984"/>
    </source>
</evidence>
<organism evidence="12 13">
    <name type="scientific">Candidatus Lambdaproteobacteria bacterium RIFOXYD2_FULL_56_26</name>
    <dbReference type="NCBI Taxonomy" id="1817773"/>
    <lineage>
        <taxon>Bacteria</taxon>
        <taxon>Pseudomonadati</taxon>
        <taxon>Pseudomonadota</taxon>
        <taxon>Candidatus Lambdaproteobacteria</taxon>
    </lineage>
</organism>
<comment type="caution">
    <text evidence="12">The sequence shown here is derived from an EMBL/GenBank/DDBJ whole genome shotgun (WGS) entry which is preliminary data.</text>
</comment>
<keyword evidence="3 10" id="KW-0812">Transmembrane</keyword>
<feature type="transmembrane region" description="Helical" evidence="10">
    <location>
        <begin position="130"/>
        <end position="152"/>
    </location>
</feature>
<keyword evidence="10 11" id="KW-0813">Transport</keyword>
<keyword evidence="2 10" id="KW-1003">Cell membrane</keyword>
<accession>A0A1F6GRC4</accession>
<feature type="transmembrane region" description="Helical" evidence="10">
    <location>
        <begin position="89"/>
        <end position="110"/>
    </location>
</feature>
<feature type="transmembrane region" description="Helical" evidence="10">
    <location>
        <begin position="315"/>
        <end position="332"/>
    </location>
</feature>
<evidence type="ECO:0000256" key="7">
    <source>
        <dbReference type="ARBA" id="ARBA00023136"/>
    </source>
</evidence>
<dbReference type="InterPro" id="IPR051050">
    <property type="entry name" value="Lipid_II_flippase_MurJ/MviN"/>
</dbReference>
<evidence type="ECO:0000256" key="9">
    <source>
        <dbReference type="ARBA" id="ARBA00061532"/>
    </source>
</evidence>
<feature type="transmembrane region" description="Helical" evidence="10">
    <location>
        <begin position="423"/>
        <end position="442"/>
    </location>
</feature>
<feature type="transmembrane region" description="Helical" evidence="10">
    <location>
        <begin position="454"/>
        <end position="471"/>
    </location>
</feature>
<feature type="transmembrane region" description="Helical" evidence="10">
    <location>
        <begin position="477"/>
        <end position="499"/>
    </location>
</feature>
<evidence type="ECO:0000256" key="4">
    <source>
        <dbReference type="ARBA" id="ARBA00022960"/>
    </source>
</evidence>
<comment type="subcellular location">
    <subcellularLocation>
        <location evidence="10">Cell inner membrane</location>
        <topology evidence="10">Multi-pass membrane protein</topology>
    </subcellularLocation>
    <subcellularLocation>
        <location evidence="1">Cell membrane</location>
        <topology evidence="1">Multi-pass membrane protein</topology>
    </subcellularLocation>
</comment>
<dbReference type="PANTHER" id="PTHR47019">
    <property type="entry name" value="LIPID II FLIPPASE MURJ"/>
    <property type="match status" value="1"/>
</dbReference>
<dbReference type="GO" id="GO:0009252">
    <property type="term" value="P:peptidoglycan biosynthetic process"/>
    <property type="evidence" value="ECO:0007669"/>
    <property type="project" value="UniProtKB-UniRule"/>
</dbReference>
<dbReference type="AlphaFoldDB" id="A0A1F6GRC4"/>
<feature type="transmembrane region" description="Helical" evidence="10">
    <location>
        <begin position="37"/>
        <end position="57"/>
    </location>
</feature>
<evidence type="ECO:0000256" key="1">
    <source>
        <dbReference type="ARBA" id="ARBA00004651"/>
    </source>
</evidence>
<comment type="function">
    <text evidence="8 10 11">Involved in peptidoglycan biosynthesis. Transports lipid-linked peptidoglycan precursors from the inner to the outer leaflet of the cytoplasmic membrane.</text>
</comment>
<proteinExistence type="inferred from homology"/>
<dbReference type="UniPathway" id="UPA00219"/>
<feature type="transmembrane region" description="Helical" evidence="10">
    <location>
        <begin position="386"/>
        <end position="403"/>
    </location>
</feature>
<dbReference type="GO" id="GO:0005886">
    <property type="term" value="C:plasma membrane"/>
    <property type="evidence" value="ECO:0007669"/>
    <property type="project" value="UniProtKB-SubCell"/>
</dbReference>
<feature type="transmembrane region" description="Helical" evidence="10">
    <location>
        <begin position="352"/>
        <end position="374"/>
    </location>
</feature>
<keyword evidence="7 10" id="KW-0472">Membrane</keyword>
<gene>
    <name evidence="10" type="primary">murJ</name>
    <name evidence="12" type="ORF">A2557_03460</name>
</gene>
<keyword evidence="10" id="KW-0997">Cell inner membrane</keyword>
<evidence type="ECO:0000313" key="13">
    <source>
        <dbReference type="Proteomes" id="UP000177583"/>
    </source>
</evidence>
<evidence type="ECO:0000256" key="6">
    <source>
        <dbReference type="ARBA" id="ARBA00022989"/>
    </source>
</evidence>
<feature type="transmembrane region" description="Helical" evidence="10">
    <location>
        <begin position="233"/>
        <end position="258"/>
    </location>
</feature>
<dbReference type="PIRSF" id="PIRSF002869">
    <property type="entry name" value="MviN"/>
    <property type="match status" value="1"/>
</dbReference>
<dbReference type="HAMAP" id="MF_02078">
    <property type="entry name" value="MurJ_MviN"/>
    <property type="match status" value="1"/>
</dbReference>
<evidence type="ECO:0000256" key="11">
    <source>
        <dbReference type="PIRNR" id="PIRNR002869"/>
    </source>
</evidence>
<reference evidence="12 13" key="1">
    <citation type="journal article" date="2016" name="Nat. Commun.">
        <title>Thousands of microbial genomes shed light on interconnected biogeochemical processes in an aquifer system.</title>
        <authorList>
            <person name="Anantharaman K."/>
            <person name="Brown C.T."/>
            <person name="Hug L.A."/>
            <person name="Sharon I."/>
            <person name="Castelle C.J."/>
            <person name="Probst A.J."/>
            <person name="Thomas B.C."/>
            <person name="Singh A."/>
            <person name="Wilkins M.J."/>
            <person name="Karaoz U."/>
            <person name="Brodie E.L."/>
            <person name="Williams K.H."/>
            <person name="Hubbard S.S."/>
            <person name="Banfield J.F."/>
        </authorList>
    </citation>
    <scope>NUCLEOTIDE SEQUENCE [LARGE SCALE GENOMIC DNA]</scope>
</reference>
<dbReference type="GO" id="GO:0034204">
    <property type="term" value="P:lipid translocation"/>
    <property type="evidence" value="ECO:0007669"/>
    <property type="project" value="TreeGrafter"/>
</dbReference>
<dbReference type="GO" id="GO:0071555">
    <property type="term" value="P:cell wall organization"/>
    <property type="evidence" value="ECO:0007669"/>
    <property type="project" value="UniProtKB-UniRule"/>
</dbReference>
<feature type="transmembrane region" description="Helical" evidence="10">
    <location>
        <begin position="159"/>
        <end position="186"/>
    </location>
</feature>
<keyword evidence="6 10" id="KW-1133">Transmembrane helix</keyword>
<evidence type="ECO:0000256" key="8">
    <source>
        <dbReference type="ARBA" id="ARBA00060041"/>
    </source>
</evidence>
<dbReference type="NCBIfam" id="TIGR01695">
    <property type="entry name" value="murJ_mviN"/>
    <property type="match status" value="1"/>
</dbReference>
<evidence type="ECO:0000256" key="2">
    <source>
        <dbReference type="ARBA" id="ARBA00022475"/>
    </source>
</evidence>
<evidence type="ECO:0000256" key="3">
    <source>
        <dbReference type="ARBA" id="ARBA00022692"/>
    </source>
</evidence>
<keyword evidence="4 10" id="KW-0133">Cell shape</keyword>
<sequence length="516" mass="56248">MANPKKTSLLRSTVTVSLITLLSRVAGMVREMVGAWALGTSFYADAFALAFSLPNLFRRLTAEGAMSNAFIPVFCAVDKKEGRQRALDFARSFFWALTLLLVVLTALFLWQADFLVSHFFAAGFTGEPLVVTVLLTRVMFGYIILISLAAVAQGVLNSLGVFWVSAITPVWLNLAIISVALGLAGFFENPALPFALGVMVGGLAQLLFQMPILYKRGLRLFKSPWYDPKIKEVFVLIVPTIFGVGIYQINILISNLIATTLGEGSLSALTFSNRLLELVLGVLVVSITTVILPKLSGHFIDGEPALVARQLNRTLKIVAFVTLPVTALTLALSEELVSTLFLRGRFDLVSLMMTSGALRLHILGLVFIAFNRILLTAYQGARRIKITVAISLVVVVVNLLGAYSLSASMGHRGIALASSLSQMVQLLLLWAFVGQLGFGWLWEKRLALSFAKSLAASLVLFGFLVWVRSYLLPWGAAPAFFLASLGGVLVYLSVCALVVHEELQDTLALLFKRRRS</sequence>
<dbReference type="PRINTS" id="PR01806">
    <property type="entry name" value="VIRFACTRMVIN"/>
</dbReference>
<dbReference type="PANTHER" id="PTHR47019:SF1">
    <property type="entry name" value="LIPID II FLIPPASE MURJ"/>
    <property type="match status" value="1"/>
</dbReference>
<dbReference type="InterPro" id="IPR004268">
    <property type="entry name" value="MurJ"/>
</dbReference>
<comment type="pathway">
    <text evidence="10">Cell wall biogenesis; peptidoglycan biosynthesis.</text>
</comment>
<keyword evidence="5 10" id="KW-0573">Peptidoglycan synthesis</keyword>
<dbReference type="GO" id="GO:0008360">
    <property type="term" value="P:regulation of cell shape"/>
    <property type="evidence" value="ECO:0007669"/>
    <property type="project" value="UniProtKB-UniRule"/>
</dbReference>
<comment type="similarity">
    <text evidence="9 10 11">Belongs to the MurJ/MviN family.</text>
</comment>
<dbReference type="GO" id="GO:0015648">
    <property type="term" value="F:lipid-linked peptidoglycan transporter activity"/>
    <property type="evidence" value="ECO:0007669"/>
    <property type="project" value="UniProtKB-UniRule"/>
</dbReference>
<dbReference type="EMBL" id="MFNF01000043">
    <property type="protein sequence ID" value="OGH00703.1"/>
    <property type="molecule type" value="Genomic_DNA"/>
</dbReference>
<keyword evidence="10 11" id="KW-0961">Cell wall biogenesis/degradation</keyword>
<feature type="transmembrane region" description="Helical" evidence="10">
    <location>
        <begin position="278"/>
        <end position="295"/>
    </location>
</feature>
<dbReference type="Proteomes" id="UP000177583">
    <property type="component" value="Unassembled WGS sequence"/>
</dbReference>
<protein>
    <recommendedName>
        <fullName evidence="10">Probable lipid II flippase MurJ</fullName>
    </recommendedName>
</protein>
<feature type="transmembrane region" description="Helical" evidence="10">
    <location>
        <begin position="192"/>
        <end position="213"/>
    </location>
</feature>
<dbReference type="CDD" id="cd13123">
    <property type="entry name" value="MATE_MurJ_like"/>
    <property type="match status" value="1"/>
</dbReference>
<evidence type="ECO:0000313" key="12">
    <source>
        <dbReference type="EMBL" id="OGH00703.1"/>
    </source>
</evidence>
<dbReference type="Pfam" id="PF03023">
    <property type="entry name" value="MurJ"/>
    <property type="match status" value="1"/>
</dbReference>